<protein>
    <submittedName>
        <fullName evidence="2">Uncharacterized protein</fullName>
    </submittedName>
</protein>
<proteinExistence type="predicted"/>
<dbReference type="EMBL" id="CALYLO010000002">
    <property type="protein sequence ID" value="CAH8244511.1"/>
    <property type="molecule type" value="Genomic_DNA"/>
</dbReference>
<dbReference type="RefSeq" id="WP_213431267.1">
    <property type="nucleotide sequence ID" value="NZ_AP031286.1"/>
</dbReference>
<keyword evidence="1" id="KW-1133">Transmembrane helix</keyword>
<gene>
    <name evidence="2" type="ORF">WJ0W_001745</name>
</gene>
<keyword evidence="3" id="KW-1185">Reference proteome</keyword>
<evidence type="ECO:0000313" key="3">
    <source>
        <dbReference type="Proteomes" id="UP001154322"/>
    </source>
</evidence>
<reference evidence="2" key="1">
    <citation type="submission" date="2022-06" db="EMBL/GenBank/DDBJ databases">
        <authorList>
            <person name="Dietemann V."/>
            <person name="Ory F."/>
            <person name="Dainat B."/>
            <person name="Oberhansli S."/>
        </authorList>
    </citation>
    <scope>NUCLEOTIDE SEQUENCE</scope>
    <source>
        <strain evidence="2">Ena-SAMPLE-TAB-26-04-2022-14:26:32:270-5432</strain>
    </source>
</reference>
<evidence type="ECO:0000313" key="2">
    <source>
        <dbReference type="EMBL" id="CAH8244511.1"/>
    </source>
</evidence>
<organism evidence="2 3">
    <name type="scientific">Paenibacillus melissococcoides</name>
    <dbReference type="NCBI Taxonomy" id="2912268"/>
    <lineage>
        <taxon>Bacteria</taxon>
        <taxon>Bacillati</taxon>
        <taxon>Bacillota</taxon>
        <taxon>Bacilli</taxon>
        <taxon>Bacillales</taxon>
        <taxon>Paenibacillaceae</taxon>
        <taxon>Paenibacillus</taxon>
    </lineage>
</organism>
<keyword evidence="1" id="KW-0812">Transmembrane</keyword>
<comment type="caution">
    <text evidence="2">The sequence shown here is derived from an EMBL/GenBank/DDBJ whole genome shotgun (WGS) entry which is preliminary data.</text>
</comment>
<name>A0ABM9FZY7_9BACL</name>
<sequence length="87" mass="10206">MKRKITFLMVIFFSLGIIIFFSNYKQVNNSNANSDLIKIDLYDFFYTTQAISKIGNQELDKSYADLLKNYEVEQFFYDGNNGALYDL</sequence>
<feature type="transmembrane region" description="Helical" evidence="1">
    <location>
        <begin position="7"/>
        <end position="24"/>
    </location>
</feature>
<accession>A0ABM9FZY7</accession>
<evidence type="ECO:0000256" key="1">
    <source>
        <dbReference type="SAM" id="Phobius"/>
    </source>
</evidence>
<dbReference type="Proteomes" id="UP001154322">
    <property type="component" value="Unassembled WGS sequence"/>
</dbReference>
<keyword evidence="1" id="KW-0472">Membrane</keyword>